<dbReference type="PROSITE" id="PS51257">
    <property type="entry name" value="PROKAR_LIPOPROTEIN"/>
    <property type="match status" value="1"/>
</dbReference>
<dbReference type="Proteomes" id="UP000198724">
    <property type="component" value="Unassembled WGS sequence"/>
</dbReference>
<feature type="compositionally biased region" description="Low complexity" evidence="1">
    <location>
        <begin position="41"/>
        <end position="79"/>
    </location>
</feature>
<dbReference type="OrthoDB" id="883203at2"/>
<reference evidence="5" key="1">
    <citation type="submission" date="2016-10" db="EMBL/GenBank/DDBJ databases">
        <authorList>
            <person name="Varghese N."/>
            <person name="Submissions S."/>
        </authorList>
    </citation>
    <scope>NUCLEOTIDE SEQUENCE [LARGE SCALE GENOMIC DNA]</scope>
    <source>
        <strain evidence="5">LP51</strain>
    </source>
</reference>
<feature type="domain" description="DUF4142" evidence="3">
    <location>
        <begin position="103"/>
        <end position="237"/>
    </location>
</feature>
<name>A0A1I2S874_9BACT</name>
<proteinExistence type="predicted"/>
<evidence type="ECO:0000256" key="1">
    <source>
        <dbReference type="SAM" id="MobiDB-lite"/>
    </source>
</evidence>
<feature type="signal peptide" evidence="2">
    <location>
        <begin position="1"/>
        <end position="27"/>
    </location>
</feature>
<protein>
    <submittedName>
        <fullName evidence="4">Putative membrane protein</fullName>
    </submittedName>
</protein>
<evidence type="ECO:0000313" key="4">
    <source>
        <dbReference type="EMBL" id="SFG48533.1"/>
    </source>
</evidence>
<dbReference type="InterPro" id="IPR012347">
    <property type="entry name" value="Ferritin-like"/>
</dbReference>
<evidence type="ECO:0000256" key="2">
    <source>
        <dbReference type="SAM" id="SignalP"/>
    </source>
</evidence>
<dbReference type="PANTHER" id="PTHR38593:SF1">
    <property type="entry name" value="BLR2558 PROTEIN"/>
    <property type="match status" value="1"/>
</dbReference>
<evidence type="ECO:0000313" key="5">
    <source>
        <dbReference type="Proteomes" id="UP000198724"/>
    </source>
</evidence>
<keyword evidence="5" id="KW-1185">Reference proteome</keyword>
<dbReference type="STRING" id="1436961.SAMN05421739_102668"/>
<dbReference type="PANTHER" id="PTHR38593">
    <property type="entry name" value="BLR2558 PROTEIN"/>
    <property type="match status" value="1"/>
</dbReference>
<dbReference type="AlphaFoldDB" id="A0A1I2S874"/>
<evidence type="ECO:0000259" key="3">
    <source>
        <dbReference type="Pfam" id="PF13628"/>
    </source>
</evidence>
<organism evidence="4 5">
    <name type="scientific">Pontibacter chinhatensis</name>
    <dbReference type="NCBI Taxonomy" id="1436961"/>
    <lineage>
        <taxon>Bacteria</taxon>
        <taxon>Pseudomonadati</taxon>
        <taxon>Bacteroidota</taxon>
        <taxon>Cytophagia</taxon>
        <taxon>Cytophagales</taxon>
        <taxon>Hymenobacteraceae</taxon>
        <taxon>Pontibacter</taxon>
    </lineage>
</organism>
<feature type="region of interest" description="Disordered" evidence="1">
    <location>
        <begin position="22"/>
        <end position="79"/>
    </location>
</feature>
<dbReference type="RefSeq" id="WP_092100116.1">
    <property type="nucleotide sequence ID" value="NZ_FOOT01000002.1"/>
</dbReference>
<gene>
    <name evidence="4" type="ORF">SAMN05421739_102668</name>
</gene>
<sequence>MKKVMLYFVAGSMMAATACSSTGSATADSTSMERSETVTSPGRTTDETTTTNTNTTTNTGNTGTTTTTGTNTDRPGTIGATGAATATSGMDATMDMTSLTNLDDATFMMTAASSNLLEIELGEMALEKATDPKVKEYAQMMIDHHTEANQEMESIASEMGVELPTTMMPMHQTMVDKLASKTGAGFDEDYMDTMERAHKMDIAMFEAKTRNAQNEQVKALAAKTLPKLESHEKMANEIEDTVD</sequence>
<dbReference type="EMBL" id="FOOT01000002">
    <property type="protein sequence ID" value="SFG48533.1"/>
    <property type="molecule type" value="Genomic_DNA"/>
</dbReference>
<keyword evidence="2" id="KW-0732">Signal</keyword>
<accession>A0A1I2S874</accession>
<feature type="chain" id="PRO_5011681479" evidence="2">
    <location>
        <begin position="28"/>
        <end position="243"/>
    </location>
</feature>
<dbReference type="Pfam" id="PF13628">
    <property type="entry name" value="DUF4142"/>
    <property type="match status" value="1"/>
</dbReference>
<dbReference type="Gene3D" id="1.20.1260.10">
    <property type="match status" value="1"/>
</dbReference>
<dbReference type="InterPro" id="IPR025419">
    <property type="entry name" value="DUF4142"/>
</dbReference>